<accession>A0ABY8P137</accession>
<dbReference type="NCBIfam" id="NF008239">
    <property type="entry name" value="PRK11013.1"/>
    <property type="match status" value="1"/>
</dbReference>
<keyword evidence="4" id="KW-0804">Transcription</keyword>
<evidence type="ECO:0000256" key="3">
    <source>
        <dbReference type="ARBA" id="ARBA00023125"/>
    </source>
</evidence>
<evidence type="ECO:0000259" key="5">
    <source>
        <dbReference type="PROSITE" id="PS50931"/>
    </source>
</evidence>
<keyword evidence="7" id="KW-1185">Reference proteome</keyword>
<dbReference type="InterPro" id="IPR036390">
    <property type="entry name" value="WH_DNA-bd_sf"/>
</dbReference>
<dbReference type="PANTHER" id="PTHR30427:SF1">
    <property type="entry name" value="TRANSCRIPTIONAL ACTIVATOR PROTEIN LYSR"/>
    <property type="match status" value="1"/>
</dbReference>
<dbReference type="PRINTS" id="PR00039">
    <property type="entry name" value="HTHLYSR"/>
</dbReference>
<evidence type="ECO:0000313" key="7">
    <source>
        <dbReference type="Proteomes" id="UP001231859"/>
    </source>
</evidence>
<comment type="similarity">
    <text evidence="1">Belongs to the LysR transcriptional regulatory family.</text>
</comment>
<dbReference type="EMBL" id="CP123759">
    <property type="protein sequence ID" value="WGO82919.1"/>
    <property type="molecule type" value="Genomic_DNA"/>
</dbReference>
<keyword evidence="2" id="KW-0805">Transcription regulation</keyword>
<reference evidence="6 7" key="1">
    <citation type="submission" date="2023-04" db="EMBL/GenBank/DDBJ databases">
        <title>Genome dynamics across the evolutionary transition to endosymbiosis.</title>
        <authorList>
            <person name="Siozios S."/>
            <person name="Nadal-Jimenez P."/>
            <person name="Azagi T."/>
            <person name="Sprong H."/>
            <person name="Frost C.L."/>
            <person name="Parratt S.R."/>
            <person name="Taylor G."/>
            <person name="Brettell L."/>
            <person name="Lew K.C."/>
            <person name="Croft L."/>
            <person name="King K.C."/>
            <person name="Brockhurst M.A."/>
            <person name="Hypsa V."/>
            <person name="Novakova E."/>
            <person name="Darby A.C."/>
            <person name="Hurst G.D.D."/>
        </authorList>
    </citation>
    <scope>NUCLEOTIDE SEQUENCE [LARGE SCALE GENOMIC DNA]</scope>
    <source>
        <strain evidence="7">aApi_AU</strain>
    </source>
</reference>
<evidence type="ECO:0000256" key="2">
    <source>
        <dbReference type="ARBA" id="ARBA00023015"/>
    </source>
</evidence>
<dbReference type="InterPro" id="IPR036388">
    <property type="entry name" value="WH-like_DNA-bd_sf"/>
</dbReference>
<dbReference type="Gene3D" id="1.10.10.10">
    <property type="entry name" value="Winged helix-like DNA-binding domain superfamily/Winged helix DNA-binding domain"/>
    <property type="match status" value="1"/>
</dbReference>
<feature type="domain" description="HTH lysR-type" evidence="5">
    <location>
        <begin position="4"/>
        <end position="61"/>
    </location>
</feature>
<organism evidence="6 7">
    <name type="scientific">Arsenophonus apicola</name>
    <dbReference type="NCBI Taxonomy" id="2879119"/>
    <lineage>
        <taxon>Bacteria</taxon>
        <taxon>Pseudomonadati</taxon>
        <taxon>Pseudomonadota</taxon>
        <taxon>Gammaproteobacteria</taxon>
        <taxon>Enterobacterales</taxon>
        <taxon>Morganellaceae</taxon>
        <taxon>Arsenophonus</taxon>
    </lineage>
</organism>
<evidence type="ECO:0000313" key="6">
    <source>
        <dbReference type="EMBL" id="WGO82919.1"/>
    </source>
</evidence>
<dbReference type="InterPro" id="IPR005119">
    <property type="entry name" value="LysR_subst-bd"/>
</dbReference>
<dbReference type="PROSITE" id="PS50931">
    <property type="entry name" value="HTH_LYSR"/>
    <property type="match status" value="1"/>
</dbReference>
<evidence type="ECO:0000256" key="4">
    <source>
        <dbReference type="ARBA" id="ARBA00023163"/>
    </source>
</evidence>
<gene>
    <name evidence="6" type="ORF">QG404_11260</name>
</gene>
<keyword evidence="3" id="KW-0238">DNA-binding</keyword>
<sequence>MKTFSWRHIEIFRAVMTTKNLTDAAQLLGTSQPTVSREISRLENLLRFKLFDRVKGRLLPTAQGLRLFAEVERSYYGLERIYNMAENIRQFSDSKLSIACLPVFSQSLLPKVCKQFLLDYPEVNFTITSQESPILEEWLSAQHYDIGLTENRQIPTGTYGDILTSLNEVVVLPRMHPLSKKKYLTAKDFNNVAFISLSITDSYRQAIDTFFAEQHISRRMIMEVHNAASVCAMVREGLGISIVNPFTVIDFLQHDSDSLCIRPFIKPIPFTVNLIKPMHRPSSELTERFIKCLKMTIKEFETQLLKAFHY</sequence>
<dbReference type="RefSeq" id="WP_280937600.1">
    <property type="nucleotide sequence ID" value="NZ_CP123759.1"/>
</dbReference>
<dbReference type="InterPro" id="IPR000847">
    <property type="entry name" value="LysR_HTH_N"/>
</dbReference>
<dbReference type="PANTHER" id="PTHR30427">
    <property type="entry name" value="TRANSCRIPTIONAL ACTIVATOR PROTEIN LYSR"/>
    <property type="match status" value="1"/>
</dbReference>
<proteinExistence type="inferred from homology"/>
<dbReference type="Pfam" id="PF03466">
    <property type="entry name" value="LysR_substrate"/>
    <property type="match status" value="1"/>
</dbReference>
<dbReference type="SUPFAM" id="SSF53850">
    <property type="entry name" value="Periplasmic binding protein-like II"/>
    <property type="match status" value="1"/>
</dbReference>
<name>A0ABY8P137_9GAMM</name>
<dbReference type="Gene3D" id="3.40.190.290">
    <property type="match status" value="1"/>
</dbReference>
<protein>
    <submittedName>
        <fullName evidence="6">LysR family transcriptional regulator</fullName>
    </submittedName>
</protein>
<dbReference type="SUPFAM" id="SSF46785">
    <property type="entry name" value="Winged helix' DNA-binding domain"/>
    <property type="match status" value="1"/>
</dbReference>
<dbReference type="Proteomes" id="UP001231859">
    <property type="component" value="Chromosome"/>
</dbReference>
<evidence type="ECO:0000256" key="1">
    <source>
        <dbReference type="ARBA" id="ARBA00009437"/>
    </source>
</evidence>
<dbReference type="Pfam" id="PF00126">
    <property type="entry name" value="HTH_1"/>
    <property type="match status" value="1"/>
</dbReference>